<organism evidence="2 3">
    <name type="scientific">Streptomyces typhae</name>
    <dbReference type="NCBI Taxonomy" id="2681492"/>
    <lineage>
        <taxon>Bacteria</taxon>
        <taxon>Bacillati</taxon>
        <taxon>Actinomycetota</taxon>
        <taxon>Actinomycetes</taxon>
        <taxon>Kitasatosporales</taxon>
        <taxon>Streptomycetaceae</taxon>
        <taxon>Streptomyces</taxon>
    </lineage>
</organism>
<keyword evidence="1" id="KW-0472">Membrane</keyword>
<evidence type="ECO:0000313" key="2">
    <source>
        <dbReference type="EMBL" id="MVO87942.1"/>
    </source>
</evidence>
<evidence type="ECO:0000256" key="1">
    <source>
        <dbReference type="SAM" id="Phobius"/>
    </source>
</evidence>
<proteinExistence type="predicted"/>
<dbReference type="RefSeq" id="WP_157167552.1">
    <property type="nucleotide sequence ID" value="NZ_WPNZ01000014.1"/>
</dbReference>
<name>A0A6L6X2A9_9ACTN</name>
<keyword evidence="1" id="KW-1133">Transmembrane helix</keyword>
<feature type="transmembrane region" description="Helical" evidence="1">
    <location>
        <begin position="16"/>
        <end position="36"/>
    </location>
</feature>
<keyword evidence="3" id="KW-1185">Reference proteome</keyword>
<evidence type="ECO:0008006" key="4">
    <source>
        <dbReference type="Google" id="ProtNLM"/>
    </source>
</evidence>
<evidence type="ECO:0000313" key="3">
    <source>
        <dbReference type="Proteomes" id="UP000483802"/>
    </source>
</evidence>
<gene>
    <name evidence="2" type="ORF">GPA10_25080</name>
</gene>
<keyword evidence="1" id="KW-0812">Transmembrane</keyword>
<dbReference type="AlphaFoldDB" id="A0A6L6X2A9"/>
<protein>
    <recommendedName>
        <fullName evidence="4">Integral membrane protein</fullName>
    </recommendedName>
</protein>
<dbReference type="EMBL" id="WPNZ01000014">
    <property type="protein sequence ID" value="MVO87942.1"/>
    <property type="molecule type" value="Genomic_DNA"/>
</dbReference>
<feature type="transmembrane region" description="Helical" evidence="1">
    <location>
        <begin position="82"/>
        <end position="104"/>
    </location>
</feature>
<accession>A0A6L6X2A9</accession>
<feature type="transmembrane region" description="Helical" evidence="1">
    <location>
        <begin position="110"/>
        <end position="131"/>
    </location>
</feature>
<dbReference type="Proteomes" id="UP000483802">
    <property type="component" value="Unassembled WGS sequence"/>
</dbReference>
<feature type="transmembrane region" description="Helical" evidence="1">
    <location>
        <begin position="56"/>
        <end position="75"/>
    </location>
</feature>
<sequence>MWGAAARRWEVSRRRAFLVVVGAGWALYGGLGIVGNPRYGTARSLDHITRYVPLDLLGWMWVVCGLAAAAAGLVVRCPRIQSAGYTALGFPAGLWSGAFTVAAASTYPEAVGSACGWGAFTIGVVLVSGMADPPPAHPRKRGR</sequence>
<comment type="caution">
    <text evidence="2">The sequence shown here is derived from an EMBL/GenBank/DDBJ whole genome shotgun (WGS) entry which is preliminary data.</text>
</comment>
<reference evidence="2 3" key="1">
    <citation type="submission" date="2019-11" db="EMBL/GenBank/DDBJ databases">
        <title>Streptomyces typhae sp. nov., a novel endophytic actinomycete isolated from the root of cattail pollen (Typha angustifolia L.).</title>
        <authorList>
            <person name="Peng C."/>
        </authorList>
    </citation>
    <scope>NUCLEOTIDE SEQUENCE [LARGE SCALE GENOMIC DNA]</scope>
    <source>
        <strain evidence="3">p1417</strain>
    </source>
</reference>